<keyword evidence="1 2" id="KW-0732">Signal</keyword>
<evidence type="ECO:0000313" key="3">
    <source>
        <dbReference type="EMBL" id="AWW50233.1"/>
    </source>
</evidence>
<dbReference type="InterPro" id="IPR029046">
    <property type="entry name" value="LolA/LolB/LppX"/>
</dbReference>
<proteinExistence type="predicted"/>
<dbReference type="PANTHER" id="PTHR35869">
    <property type="entry name" value="OUTER-MEMBRANE LIPOPROTEIN CARRIER PROTEIN"/>
    <property type="match status" value="1"/>
</dbReference>
<dbReference type="Pfam" id="PF03548">
    <property type="entry name" value="LolA"/>
    <property type="match status" value="1"/>
</dbReference>
<evidence type="ECO:0000256" key="2">
    <source>
        <dbReference type="SAM" id="SignalP"/>
    </source>
</evidence>
<name>A0A2Z4JU73_9BURK</name>
<feature type="chain" id="PRO_5016317615" description="Outer membrane lipoprotein carrier protein LolA" evidence="2">
    <location>
        <begin position="24"/>
        <end position="202"/>
    </location>
</feature>
<evidence type="ECO:0000313" key="4">
    <source>
        <dbReference type="Proteomes" id="UP000248592"/>
    </source>
</evidence>
<reference evidence="4" key="1">
    <citation type="submission" date="2018-06" db="EMBL/GenBank/DDBJ databases">
        <title>Description of a new Polynucleobacter species.</title>
        <authorList>
            <person name="Hahn M.W."/>
        </authorList>
    </citation>
    <scope>NUCLEOTIDE SEQUENCE [LARGE SCALE GENOMIC DNA]</scope>
    <source>
        <strain evidence="4">MG-25-Pas1-D2</strain>
    </source>
</reference>
<evidence type="ECO:0000256" key="1">
    <source>
        <dbReference type="ARBA" id="ARBA00022729"/>
    </source>
</evidence>
<dbReference type="CDD" id="cd16325">
    <property type="entry name" value="LolA"/>
    <property type="match status" value="1"/>
</dbReference>
<dbReference type="AlphaFoldDB" id="A0A2Z4JU73"/>
<dbReference type="Gene3D" id="2.50.20.10">
    <property type="entry name" value="Lipoprotein localisation LolA/LolB/LppX"/>
    <property type="match status" value="1"/>
</dbReference>
<sequence>MMNSIFKRLIALILFLIAGSVCANSLVSQIEGLVSSAPTVRGKFTQSKTLSGVSKKLNSEGFFIVDKGKGIIWITEKPIYQTLKVSDSGIRIGNKSGVLMNMDARSEPSIKYINELVLAIFSGDMSALEKLFNYSGDVTAKGWNLELTPKNTASTFFKKITIVGSSAINRISFISKDGDLTEVVFSDVRLAPVLSKDEILQF</sequence>
<accession>A0A2Z4JU73</accession>
<evidence type="ECO:0008006" key="5">
    <source>
        <dbReference type="Google" id="ProtNLM"/>
    </source>
</evidence>
<organism evidence="3 4">
    <name type="scientific">Polynucleobacter paneuropaeus</name>
    <dbReference type="NCBI Taxonomy" id="2527775"/>
    <lineage>
        <taxon>Bacteria</taxon>
        <taxon>Pseudomonadati</taxon>
        <taxon>Pseudomonadota</taxon>
        <taxon>Betaproteobacteria</taxon>
        <taxon>Burkholderiales</taxon>
        <taxon>Burkholderiaceae</taxon>
        <taxon>Polynucleobacter</taxon>
    </lineage>
</organism>
<dbReference type="PANTHER" id="PTHR35869:SF1">
    <property type="entry name" value="OUTER-MEMBRANE LIPOPROTEIN CARRIER PROTEIN"/>
    <property type="match status" value="1"/>
</dbReference>
<dbReference type="Proteomes" id="UP000248592">
    <property type="component" value="Chromosome"/>
</dbReference>
<feature type="signal peptide" evidence="2">
    <location>
        <begin position="1"/>
        <end position="23"/>
    </location>
</feature>
<dbReference type="RefSeq" id="WP_112294924.1">
    <property type="nucleotide sequence ID" value="NZ_CBCSBS010000002.1"/>
</dbReference>
<dbReference type="SUPFAM" id="SSF89392">
    <property type="entry name" value="Prokaryotic lipoproteins and lipoprotein localization factors"/>
    <property type="match status" value="1"/>
</dbReference>
<dbReference type="InterPro" id="IPR004564">
    <property type="entry name" value="OM_lipoprot_carrier_LolA-like"/>
</dbReference>
<gene>
    <name evidence="3" type="ORF">Pas1_07485</name>
</gene>
<protein>
    <recommendedName>
        <fullName evidence="5">Outer membrane lipoprotein carrier protein LolA</fullName>
    </recommendedName>
</protein>
<dbReference type="EMBL" id="CP030085">
    <property type="protein sequence ID" value="AWW50233.1"/>
    <property type="molecule type" value="Genomic_DNA"/>
</dbReference>